<dbReference type="RefSeq" id="WP_033429057.1">
    <property type="nucleotide sequence ID" value="NZ_CP034550.1"/>
</dbReference>
<evidence type="ECO:0000256" key="4">
    <source>
        <dbReference type="ARBA" id="ARBA00012096"/>
    </source>
</evidence>
<dbReference type="GO" id="GO:0004794">
    <property type="term" value="F:threonine deaminase activity"/>
    <property type="evidence" value="ECO:0007669"/>
    <property type="project" value="UniProtKB-EC"/>
</dbReference>
<dbReference type="CDD" id="cd01562">
    <property type="entry name" value="Thr-dehyd"/>
    <property type="match status" value="1"/>
</dbReference>
<dbReference type="GO" id="GO:0006567">
    <property type="term" value="P:L-threonine catabolic process"/>
    <property type="evidence" value="ECO:0007669"/>
    <property type="project" value="TreeGrafter"/>
</dbReference>
<comment type="function">
    <text evidence="7">Catalyzes the anaerobic formation of alpha-ketobutyrate and ammonia from threonine in a two-step reaction. The first step involved a dehydration of threonine and a production of enamine intermediates (aminocrotonate), which tautomerizes to its imine form (iminobutyrate). Both intermediates are unstable and short-lived. The second step is the nonenzymatic hydrolysis of the enamine/imine intermediates to form 2-ketobutyrate and free ammonia. In the low water environment of the cell, the second step is accelerated by RidA.</text>
</comment>
<name>A0A5Q0HAK3_SACSY</name>
<dbReference type="Proteomes" id="UP000325787">
    <property type="component" value="Chromosome"/>
</dbReference>
<comment type="similarity">
    <text evidence="3">Belongs to the serine/threonine dehydratase family.</text>
</comment>
<evidence type="ECO:0000256" key="2">
    <source>
        <dbReference type="ARBA" id="ARBA00001933"/>
    </source>
</evidence>
<gene>
    <name evidence="10" type="ORF">EKG83_42780</name>
</gene>
<dbReference type="InterPro" id="IPR000634">
    <property type="entry name" value="Ser/Thr_deHydtase_PyrdxlP-BS"/>
</dbReference>
<comment type="cofactor">
    <cofactor evidence="2">
        <name>pyridoxal 5'-phosphate</name>
        <dbReference type="ChEBI" id="CHEBI:597326"/>
    </cofactor>
</comment>
<evidence type="ECO:0000259" key="9">
    <source>
        <dbReference type="Pfam" id="PF00291"/>
    </source>
</evidence>
<dbReference type="PROSITE" id="PS00165">
    <property type="entry name" value="DEHYDRATASE_SER_THR"/>
    <property type="match status" value="1"/>
</dbReference>
<evidence type="ECO:0000256" key="7">
    <source>
        <dbReference type="ARBA" id="ARBA00025527"/>
    </source>
</evidence>
<dbReference type="GO" id="GO:0009097">
    <property type="term" value="P:isoleucine biosynthetic process"/>
    <property type="evidence" value="ECO:0007669"/>
    <property type="project" value="TreeGrafter"/>
</dbReference>
<evidence type="ECO:0000313" key="10">
    <source>
        <dbReference type="EMBL" id="QFZ23277.1"/>
    </source>
</evidence>
<dbReference type="InterPro" id="IPR036052">
    <property type="entry name" value="TrpB-like_PALP_sf"/>
</dbReference>
<dbReference type="EMBL" id="CP034550">
    <property type="protein sequence ID" value="QFZ23277.1"/>
    <property type="molecule type" value="Genomic_DNA"/>
</dbReference>
<keyword evidence="11" id="KW-1185">Reference proteome</keyword>
<dbReference type="InterPro" id="IPR050147">
    <property type="entry name" value="Ser/Thr_Dehydratase"/>
</dbReference>
<dbReference type="SUPFAM" id="SSF53686">
    <property type="entry name" value="Tryptophan synthase beta subunit-like PLP-dependent enzymes"/>
    <property type="match status" value="1"/>
</dbReference>
<dbReference type="InterPro" id="IPR001926">
    <property type="entry name" value="TrpB-like_PALP"/>
</dbReference>
<dbReference type="FunFam" id="3.40.50.1100:FF:000005">
    <property type="entry name" value="Threonine dehydratase catabolic"/>
    <property type="match status" value="1"/>
</dbReference>
<feature type="domain" description="Tryptophan synthase beta chain-like PALP" evidence="9">
    <location>
        <begin position="23"/>
        <end position="299"/>
    </location>
</feature>
<dbReference type="EC" id="4.3.1.19" evidence="4"/>
<dbReference type="AlphaFoldDB" id="A0A5Q0HAK3"/>
<dbReference type="GO" id="GO:0006565">
    <property type="term" value="P:L-serine catabolic process"/>
    <property type="evidence" value="ECO:0007669"/>
    <property type="project" value="TreeGrafter"/>
</dbReference>
<dbReference type="Gene3D" id="3.40.50.1100">
    <property type="match status" value="2"/>
</dbReference>
<evidence type="ECO:0000313" key="11">
    <source>
        <dbReference type="Proteomes" id="UP000325787"/>
    </source>
</evidence>
<evidence type="ECO:0000256" key="8">
    <source>
        <dbReference type="ARBA" id="ARBA00031427"/>
    </source>
</evidence>
<accession>A0A5Q0HAK3</accession>
<sequence length="313" mass="32346">MELISINDVREAAARVAAVVVRTPVLKGPGRDLLLKPENLQTTGSFKIRGAYNAVDSMPPEQRDRGVITYSSGNHAQALAYAARSHGVHCTVVMPDDAKPVKVAATRALGADVVMVPPADRKAHAERLAAERGFALVPPFDHPLVIAGQGTVGLELVEDVPDVEVVLVPVGGGALAAGVAGAVKALRPSAKVVGVEPELAADAAEGLRAGARAEWPMSRTGRTIADGLRTNLSDLTFAHLKAYLDDIVTVTEDELLDAVRTLATTTHLVVEPSGAAAVAAHLNHADELPAGRTVAVLSGGNVDGSLLARVLAG</sequence>
<dbReference type="FunFam" id="3.40.50.1100:FF:000007">
    <property type="entry name" value="L-threonine dehydratase catabolic TdcB"/>
    <property type="match status" value="1"/>
</dbReference>
<proteinExistence type="inferred from homology"/>
<reference evidence="11" key="1">
    <citation type="journal article" date="2021" name="Curr. Microbiol.">
        <title>Complete genome of nocamycin-producing strain Saccharothrix syringae NRRL B-16468 reveals the biosynthetic potential for secondary metabolites.</title>
        <authorList>
            <person name="Mo X."/>
            <person name="Yang S."/>
        </authorList>
    </citation>
    <scope>NUCLEOTIDE SEQUENCE [LARGE SCALE GENOMIC DNA]</scope>
    <source>
        <strain evidence="11">ATCC 51364 / DSM 43886 / JCM 6844 / KCTC 9398 / NBRC 14523 / NRRL B-16468 / INA 2240</strain>
    </source>
</reference>
<organism evidence="10 11">
    <name type="scientific">Saccharothrix syringae</name>
    <name type="common">Nocardiopsis syringae</name>
    <dbReference type="NCBI Taxonomy" id="103733"/>
    <lineage>
        <taxon>Bacteria</taxon>
        <taxon>Bacillati</taxon>
        <taxon>Actinomycetota</taxon>
        <taxon>Actinomycetes</taxon>
        <taxon>Pseudonocardiales</taxon>
        <taxon>Pseudonocardiaceae</taxon>
        <taxon>Saccharothrix</taxon>
    </lineage>
</organism>
<keyword evidence="5" id="KW-0663">Pyridoxal phosphate</keyword>
<dbReference type="GO" id="GO:0003941">
    <property type="term" value="F:L-serine ammonia-lyase activity"/>
    <property type="evidence" value="ECO:0007669"/>
    <property type="project" value="TreeGrafter"/>
</dbReference>
<dbReference type="Pfam" id="PF00291">
    <property type="entry name" value="PALP"/>
    <property type="match status" value="1"/>
</dbReference>
<dbReference type="PANTHER" id="PTHR48078:SF6">
    <property type="entry name" value="L-THREONINE DEHYDRATASE CATABOLIC TDCB"/>
    <property type="match status" value="1"/>
</dbReference>
<dbReference type="KEGG" id="ssyi:EKG83_42780"/>
<dbReference type="PANTHER" id="PTHR48078">
    <property type="entry name" value="THREONINE DEHYDRATASE, MITOCHONDRIAL-RELATED"/>
    <property type="match status" value="1"/>
</dbReference>
<comment type="catalytic activity">
    <reaction evidence="1">
        <text>L-threonine = 2-oxobutanoate + NH4(+)</text>
        <dbReference type="Rhea" id="RHEA:22108"/>
        <dbReference type="ChEBI" id="CHEBI:16763"/>
        <dbReference type="ChEBI" id="CHEBI:28938"/>
        <dbReference type="ChEBI" id="CHEBI:57926"/>
        <dbReference type="EC" id="4.3.1.19"/>
    </reaction>
</comment>
<dbReference type="GO" id="GO:0030170">
    <property type="term" value="F:pyridoxal phosphate binding"/>
    <property type="evidence" value="ECO:0007669"/>
    <property type="project" value="InterPro"/>
</dbReference>
<evidence type="ECO:0000256" key="3">
    <source>
        <dbReference type="ARBA" id="ARBA00010869"/>
    </source>
</evidence>
<dbReference type="OrthoDB" id="4408011at2"/>
<evidence type="ECO:0000256" key="1">
    <source>
        <dbReference type="ARBA" id="ARBA00001274"/>
    </source>
</evidence>
<protein>
    <recommendedName>
        <fullName evidence="4">threonine ammonia-lyase</fullName>
        <ecNumber evidence="4">4.3.1.19</ecNumber>
    </recommendedName>
    <alternativeName>
        <fullName evidence="8">Threonine deaminase</fullName>
    </alternativeName>
</protein>
<evidence type="ECO:0000256" key="6">
    <source>
        <dbReference type="ARBA" id="ARBA00023239"/>
    </source>
</evidence>
<keyword evidence="6" id="KW-0456">Lyase</keyword>
<evidence type="ECO:0000256" key="5">
    <source>
        <dbReference type="ARBA" id="ARBA00022898"/>
    </source>
</evidence>